<gene>
    <name evidence="1" type="ORF">CDAR_596451</name>
</gene>
<dbReference type="Proteomes" id="UP001054837">
    <property type="component" value="Unassembled WGS sequence"/>
</dbReference>
<name>A0AAV4USL9_9ARAC</name>
<proteinExistence type="predicted"/>
<reference evidence="1 2" key="1">
    <citation type="submission" date="2021-06" db="EMBL/GenBank/DDBJ databases">
        <title>Caerostris darwini draft genome.</title>
        <authorList>
            <person name="Kono N."/>
            <person name="Arakawa K."/>
        </authorList>
    </citation>
    <scope>NUCLEOTIDE SEQUENCE [LARGE SCALE GENOMIC DNA]</scope>
</reference>
<comment type="caution">
    <text evidence="1">The sequence shown here is derived from an EMBL/GenBank/DDBJ whole genome shotgun (WGS) entry which is preliminary data.</text>
</comment>
<sequence length="97" mass="11093">MPLSPADNYLSPYYKAYRVIGKNGKGFRSINKKIREISGLLKANRLSQYETASIIGVSRSSEKSIKKKMEYGDSLQSKQRKLLVKTHKNLTNRQKNT</sequence>
<dbReference type="EMBL" id="BPLQ01011879">
    <property type="protein sequence ID" value="GIY60911.1"/>
    <property type="molecule type" value="Genomic_DNA"/>
</dbReference>
<organism evidence="1 2">
    <name type="scientific">Caerostris darwini</name>
    <dbReference type="NCBI Taxonomy" id="1538125"/>
    <lineage>
        <taxon>Eukaryota</taxon>
        <taxon>Metazoa</taxon>
        <taxon>Ecdysozoa</taxon>
        <taxon>Arthropoda</taxon>
        <taxon>Chelicerata</taxon>
        <taxon>Arachnida</taxon>
        <taxon>Araneae</taxon>
        <taxon>Araneomorphae</taxon>
        <taxon>Entelegynae</taxon>
        <taxon>Araneoidea</taxon>
        <taxon>Araneidae</taxon>
        <taxon>Caerostris</taxon>
    </lineage>
</organism>
<keyword evidence="2" id="KW-1185">Reference proteome</keyword>
<evidence type="ECO:0000313" key="1">
    <source>
        <dbReference type="EMBL" id="GIY60911.1"/>
    </source>
</evidence>
<dbReference type="AlphaFoldDB" id="A0AAV4USL9"/>
<evidence type="ECO:0000313" key="2">
    <source>
        <dbReference type="Proteomes" id="UP001054837"/>
    </source>
</evidence>
<accession>A0AAV4USL9</accession>
<protein>
    <submittedName>
        <fullName evidence="1">Uncharacterized protein</fullName>
    </submittedName>
</protein>